<proteinExistence type="inferred from homology"/>
<keyword evidence="7 8" id="KW-0472">Membrane</keyword>
<accession>A0A369J8H8</accession>
<dbReference type="InParanoid" id="A0A369J8H8"/>
<dbReference type="GO" id="GO:0000319">
    <property type="term" value="F:sulfite transmembrane transporter activity"/>
    <property type="evidence" value="ECO:0007669"/>
    <property type="project" value="TreeGrafter"/>
</dbReference>
<feature type="transmembrane region" description="Helical" evidence="8">
    <location>
        <begin position="128"/>
        <end position="152"/>
    </location>
</feature>
<dbReference type="EMBL" id="LUEZ02000122">
    <property type="protein sequence ID" value="RDB16735.1"/>
    <property type="molecule type" value="Genomic_DNA"/>
</dbReference>
<dbReference type="InterPro" id="IPR004695">
    <property type="entry name" value="SLAC1/Mae1/Ssu1/TehA"/>
</dbReference>
<dbReference type="PANTHER" id="PTHR31686:SF1">
    <property type="entry name" value="SULFITE EFFLUX PUMP SSU1"/>
    <property type="match status" value="1"/>
</dbReference>
<evidence type="ECO:0000313" key="9">
    <source>
        <dbReference type="EMBL" id="RDB16735.1"/>
    </source>
</evidence>
<feature type="transmembrane region" description="Helical" evidence="8">
    <location>
        <begin position="100"/>
        <end position="122"/>
    </location>
</feature>
<reference evidence="9" key="1">
    <citation type="submission" date="2018-04" db="EMBL/GenBank/DDBJ databases">
        <title>Whole genome sequencing of Hypsizygus marmoreus.</title>
        <authorList>
            <person name="Choi I.-G."/>
            <person name="Min B."/>
            <person name="Kim J.-G."/>
            <person name="Kim S."/>
            <person name="Oh Y.-L."/>
            <person name="Kong W.-S."/>
            <person name="Park H."/>
            <person name="Jeong J."/>
            <person name="Song E.-S."/>
        </authorList>
    </citation>
    <scope>NUCLEOTIDE SEQUENCE [LARGE SCALE GENOMIC DNA]</scope>
    <source>
        <strain evidence="9">51987-8</strain>
    </source>
</reference>
<keyword evidence="5 8" id="KW-0812">Transmembrane</keyword>
<feature type="transmembrane region" description="Helical" evidence="8">
    <location>
        <begin position="236"/>
        <end position="256"/>
    </location>
</feature>
<sequence>MSTAVHDRMVPRTAREIIRNFVPTWFAAIMGTGAISILFSSFPYGHNTQPMKILSLLFFFLNLFLFLLFTALTITRYYLYPHTWAIMLRHPTMSLYTGCFPMGITTLINVSVDVINVGYGFGGQSFLYFIWAVWWIDVAISVLCCWGMVHIMSTLQRHSLQAMTAAWLLPVVTLTVAASSGGVLARAMQQYSPFNALISVAVAVFMVTIGLTLALMIITIYVLRLIVYGLPPGPKILSVFLPLGPTAQSGYAVLLIGQNFKSLLPLHHGSSDFLRSNITGDIVHVVCVCVAFLLWSLAVMCIVFALLGIHTALRRRTHLPFRLPFWGLVFPNGVFANLTINLSTTFDSRFLRVFGAIYAVATLLVWCFVATRTVALVFDRTIFDAPALEELDMAQFNDHADQKEPFSSTVTSVTV</sequence>
<evidence type="ECO:0000256" key="5">
    <source>
        <dbReference type="ARBA" id="ARBA00022692"/>
    </source>
</evidence>
<feature type="transmembrane region" description="Helical" evidence="8">
    <location>
        <begin position="197"/>
        <end position="224"/>
    </location>
</feature>
<keyword evidence="10" id="KW-1185">Reference proteome</keyword>
<evidence type="ECO:0000256" key="8">
    <source>
        <dbReference type="SAM" id="Phobius"/>
    </source>
</evidence>
<dbReference type="CDD" id="cd09318">
    <property type="entry name" value="TDT_SSU1"/>
    <property type="match status" value="1"/>
</dbReference>
<protein>
    <submittedName>
        <fullName evidence="9">Sulfite efflux pump SSU1</fullName>
    </submittedName>
</protein>
<evidence type="ECO:0000313" key="10">
    <source>
        <dbReference type="Proteomes" id="UP000076154"/>
    </source>
</evidence>
<feature type="transmembrane region" description="Helical" evidence="8">
    <location>
        <begin position="164"/>
        <end position="185"/>
    </location>
</feature>
<evidence type="ECO:0000256" key="7">
    <source>
        <dbReference type="ARBA" id="ARBA00023136"/>
    </source>
</evidence>
<feature type="transmembrane region" description="Helical" evidence="8">
    <location>
        <begin position="319"/>
        <end position="338"/>
    </location>
</feature>
<feature type="transmembrane region" description="Helical" evidence="8">
    <location>
        <begin position="282"/>
        <end position="307"/>
    </location>
</feature>
<comment type="similarity">
    <text evidence="2">Belongs to the tellurite-resistance/dicarboxylate transporter (TDT) family.</text>
</comment>
<name>A0A369J8H8_HYPMA</name>
<feature type="transmembrane region" description="Helical" evidence="8">
    <location>
        <begin position="21"/>
        <end position="44"/>
    </location>
</feature>
<evidence type="ECO:0000256" key="1">
    <source>
        <dbReference type="ARBA" id="ARBA00004651"/>
    </source>
</evidence>
<dbReference type="InterPro" id="IPR038665">
    <property type="entry name" value="Voltage-dep_anion_channel_sf"/>
</dbReference>
<evidence type="ECO:0000256" key="4">
    <source>
        <dbReference type="ARBA" id="ARBA00022475"/>
    </source>
</evidence>
<feature type="transmembrane region" description="Helical" evidence="8">
    <location>
        <begin position="56"/>
        <end position="79"/>
    </location>
</feature>
<dbReference type="OrthoDB" id="1099at2759"/>
<dbReference type="Gene3D" id="1.50.10.150">
    <property type="entry name" value="Voltage-dependent anion channel"/>
    <property type="match status" value="1"/>
</dbReference>
<evidence type="ECO:0000256" key="3">
    <source>
        <dbReference type="ARBA" id="ARBA00022448"/>
    </source>
</evidence>
<evidence type="ECO:0000256" key="2">
    <source>
        <dbReference type="ARBA" id="ARBA00008566"/>
    </source>
</evidence>
<organism evidence="9 10">
    <name type="scientific">Hypsizygus marmoreus</name>
    <name type="common">White beech mushroom</name>
    <name type="synonym">Agaricus marmoreus</name>
    <dbReference type="NCBI Taxonomy" id="39966"/>
    <lineage>
        <taxon>Eukaryota</taxon>
        <taxon>Fungi</taxon>
        <taxon>Dikarya</taxon>
        <taxon>Basidiomycota</taxon>
        <taxon>Agaricomycotina</taxon>
        <taxon>Agaricomycetes</taxon>
        <taxon>Agaricomycetidae</taxon>
        <taxon>Agaricales</taxon>
        <taxon>Tricholomatineae</taxon>
        <taxon>Lyophyllaceae</taxon>
        <taxon>Hypsizygus</taxon>
    </lineage>
</organism>
<dbReference type="Pfam" id="PF03595">
    <property type="entry name" value="SLAC1"/>
    <property type="match status" value="1"/>
</dbReference>
<dbReference type="AlphaFoldDB" id="A0A369J8H8"/>
<evidence type="ECO:0000256" key="6">
    <source>
        <dbReference type="ARBA" id="ARBA00022989"/>
    </source>
</evidence>
<gene>
    <name evidence="9" type="primary">SSU1_1</name>
    <name evidence="9" type="ORF">Hypma_002578</name>
</gene>
<feature type="transmembrane region" description="Helical" evidence="8">
    <location>
        <begin position="350"/>
        <end position="370"/>
    </location>
</feature>
<dbReference type="Proteomes" id="UP000076154">
    <property type="component" value="Unassembled WGS sequence"/>
</dbReference>
<keyword evidence="4" id="KW-1003">Cell membrane</keyword>
<comment type="caution">
    <text evidence="9">The sequence shown here is derived from an EMBL/GenBank/DDBJ whole genome shotgun (WGS) entry which is preliminary data.</text>
</comment>
<dbReference type="InterPro" id="IPR051629">
    <property type="entry name" value="Sulfite_efflux_TDT"/>
</dbReference>
<keyword evidence="3" id="KW-0813">Transport</keyword>
<dbReference type="GO" id="GO:0005886">
    <property type="term" value="C:plasma membrane"/>
    <property type="evidence" value="ECO:0007669"/>
    <property type="project" value="UniProtKB-SubCell"/>
</dbReference>
<keyword evidence="6 8" id="KW-1133">Transmembrane helix</keyword>
<dbReference type="PANTHER" id="PTHR31686">
    <property type="match status" value="1"/>
</dbReference>
<comment type="subcellular location">
    <subcellularLocation>
        <location evidence="1">Cell membrane</location>
        <topology evidence="1">Multi-pass membrane protein</topology>
    </subcellularLocation>
</comment>